<feature type="binding site" evidence="14">
    <location>
        <position position="345"/>
    </location>
    <ligand>
        <name>Zn(2+)</name>
        <dbReference type="ChEBI" id="CHEBI:29105"/>
        <note>catalytic</note>
    </ligand>
</feature>
<keyword evidence="6" id="KW-0378">Hydrolase</keyword>
<dbReference type="SUPFAM" id="SSF63737">
    <property type="entry name" value="Leukotriene A4 hydrolase N-terminal domain"/>
    <property type="match status" value="1"/>
</dbReference>
<evidence type="ECO:0000256" key="5">
    <source>
        <dbReference type="ARBA" id="ARBA00022723"/>
    </source>
</evidence>
<evidence type="ECO:0000256" key="14">
    <source>
        <dbReference type="PIRSR" id="PIRSR634016-3"/>
    </source>
</evidence>
<dbReference type="InterPro" id="IPR034016">
    <property type="entry name" value="M1_APN-typ"/>
</dbReference>
<dbReference type="GO" id="GO:0043171">
    <property type="term" value="P:peptide catabolic process"/>
    <property type="evidence" value="ECO:0007669"/>
    <property type="project" value="TreeGrafter"/>
</dbReference>
<dbReference type="EMBL" id="KB296270">
    <property type="protein sequence ID" value="ELU11982.1"/>
    <property type="molecule type" value="Genomic_DNA"/>
</dbReference>
<keyword evidence="21" id="KW-1185">Reference proteome</keyword>
<dbReference type="EMBL" id="AMQN01005560">
    <property type="status" value="NOT_ANNOTATED_CDS"/>
    <property type="molecule type" value="Genomic_DNA"/>
</dbReference>
<evidence type="ECO:0000256" key="10">
    <source>
        <dbReference type="ARBA" id="ARBA00023049"/>
    </source>
</evidence>
<keyword evidence="7 14" id="KW-0862">Zinc</keyword>
<dbReference type="CDD" id="cd09601">
    <property type="entry name" value="M1_APN-Q_like"/>
    <property type="match status" value="1"/>
</dbReference>
<evidence type="ECO:0000256" key="7">
    <source>
        <dbReference type="ARBA" id="ARBA00022833"/>
    </source>
</evidence>
<keyword evidence="11" id="KW-0472">Membrane</keyword>
<organism evidence="19">
    <name type="scientific">Capitella teleta</name>
    <name type="common">Polychaete worm</name>
    <dbReference type="NCBI Taxonomy" id="283909"/>
    <lineage>
        <taxon>Eukaryota</taxon>
        <taxon>Metazoa</taxon>
        <taxon>Spiralia</taxon>
        <taxon>Lophotrochozoa</taxon>
        <taxon>Annelida</taxon>
        <taxon>Polychaeta</taxon>
        <taxon>Sedentaria</taxon>
        <taxon>Scolecida</taxon>
        <taxon>Capitellidae</taxon>
        <taxon>Capitella</taxon>
    </lineage>
</organism>
<dbReference type="OrthoDB" id="10031169at2759"/>
<dbReference type="SUPFAM" id="SSF55486">
    <property type="entry name" value="Metalloproteases ('zincins'), catalytic domain"/>
    <property type="match status" value="1"/>
</dbReference>
<dbReference type="GO" id="GO:0005615">
    <property type="term" value="C:extracellular space"/>
    <property type="evidence" value="ECO:0007669"/>
    <property type="project" value="TreeGrafter"/>
</dbReference>
<evidence type="ECO:0000313" key="20">
    <source>
        <dbReference type="EnsemblMetazoa" id="CapteP216790"/>
    </source>
</evidence>
<dbReference type="PANTHER" id="PTHR11533:SF301">
    <property type="entry name" value="AMINOPEPTIDASE"/>
    <property type="match status" value="1"/>
</dbReference>
<proteinExistence type="inferred from homology"/>
<evidence type="ECO:0000256" key="6">
    <source>
        <dbReference type="ARBA" id="ARBA00022801"/>
    </source>
</evidence>
<dbReference type="OMA" id="VIMMARI"/>
<comment type="cofactor">
    <cofactor evidence="14">
        <name>Zn(2+)</name>
        <dbReference type="ChEBI" id="CHEBI:29105"/>
    </cofactor>
    <text evidence="14">Binds 1 zinc ion per subunit.</text>
</comment>
<evidence type="ECO:0000313" key="21">
    <source>
        <dbReference type="Proteomes" id="UP000014760"/>
    </source>
</evidence>
<reference evidence="21" key="1">
    <citation type="submission" date="2012-12" db="EMBL/GenBank/DDBJ databases">
        <authorList>
            <person name="Hellsten U."/>
            <person name="Grimwood J."/>
            <person name="Chapman J.A."/>
            <person name="Shapiro H."/>
            <person name="Aerts A."/>
            <person name="Otillar R.P."/>
            <person name="Terry A.Y."/>
            <person name="Boore J.L."/>
            <person name="Simakov O."/>
            <person name="Marletaz F."/>
            <person name="Cho S.-J."/>
            <person name="Edsinger-Gonzales E."/>
            <person name="Havlak P."/>
            <person name="Kuo D.-H."/>
            <person name="Larsson T."/>
            <person name="Lv J."/>
            <person name="Arendt D."/>
            <person name="Savage R."/>
            <person name="Osoegawa K."/>
            <person name="de Jong P."/>
            <person name="Lindberg D.R."/>
            <person name="Seaver E.C."/>
            <person name="Weisblat D.A."/>
            <person name="Putnam N.H."/>
            <person name="Grigoriev I.V."/>
            <person name="Rokhsar D.S."/>
        </authorList>
    </citation>
    <scope>NUCLEOTIDE SEQUENCE</scope>
    <source>
        <strain evidence="21">I ESC-2004</strain>
    </source>
</reference>
<evidence type="ECO:0000256" key="11">
    <source>
        <dbReference type="ARBA" id="ARBA00023136"/>
    </source>
</evidence>
<evidence type="ECO:0000256" key="3">
    <source>
        <dbReference type="ARBA" id="ARBA00022670"/>
    </source>
</evidence>
<gene>
    <name evidence="19" type="ORF">CAPTEDRAFT_216790</name>
</gene>
<evidence type="ECO:0000256" key="13">
    <source>
        <dbReference type="PIRSR" id="PIRSR634016-1"/>
    </source>
</evidence>
<dbReference type="Gene3D" id="1.10.390.10">
    <property type="entry name" value="Neutral Protease Domain 2"/>
    <property type="match status" value="2"/>
</dbReference>
<dbReference type="PRINTS" id="PR00756">
    <property type="entry name" value="ALADIPTASE"/>
</dbReference>
<evidence type="ECO:0000259" key="16">
    <source>
        <dbReference type="Pfam" id="PF01433"/>
    </source>
</evidence>
<dbReference type="AlphaFoldDB" id="R7V0D9"/>
<sequence>MNSLWILLMLHILVNVKSWTLEESLDRLPGSLRPLEYNITLQPFIYNSDAYSTRSKDSMNGHVKIKFLCVEDTTRIVLHSVDLHILKVFLTGLKSNIEIQEVLFDEKRDFLCIIVDSGLVHGHTYSVDIEYSAKIATKRGLGLFLHHYPQGNSTADLLWTQFSPNGARRAFPCFDEPEYKALFDVVIIRRHHMTSLSNAHLLYTENVTERVSVKNDRSTWMADHFARTPKMSTYLVCFVICEYSHIEATTSSGTLVRVWTRPEVIHLAGPSLSVAVSTQEWFEEYTGLIDPMYKMDHFARNAQKYIFGGAMENWGLITYDEKFLVSHEKWSDSQHKMQSFTIIAHEVAHQWFGNLVTCHWWNDNWLNEGFASKFENVPLEGIIVSDYSELEFLTHLIPVQAYDYPDAFMSSVSWNFESFSENEKKDIFALEQYLKRYLRKFAYSTATSDDLWDCLTEQAAIEDISDSDGSPLIMKQKFDPWLYQSGYPIIHVSWDPIIKTINLTQSHFNPDLFQGYPASEFKYGIISAVNTLKAIQYLEKERNGLPWKLASDGLQQWITWIQRHTDTWPLFQVEVFADFNVVLQEYLRKFVDPVYGGVGWDKPQDNYFDSLLRLKIIELACQLGNEDCLRTANLQFQRWKIYPDSSSFVEDELRFFGHSFFKGFASNEDYAEVFTHPPFACVIFEIYAADEIRTLSKAFSTSKRVHLCRENLGD</sequence>
<dbReference type="GO" id="GO:0070006">
    <property type="term" value="F:metalloaminopeptidase activity"/>
    <property type="evidence" value="ECO:0007669"/>
    <property type="project" value="TreeGrafter"/>
</dbReference>
<evidence type="ECO:0000256" key="2">
    <source>
        <dbReference type="ARBA" id="ARBA00010136"/>
    </source>
</evidence>
<dbReference type="EnsemblMetazoa" id="CapteT216790">
    <property type="protein sequence ID" value="CapteP216790"/>
    <property type="gene ID" value="CapteG216790"/>
</dbReference>
<dbReference type="GO" id="GO:0042277">
    <property type="term" value="F:peptide binding"/>
    <property type="evidence" value="ECO:0007669"/>
    <property type="project" value="TreeGrafter"/>
</dbReference>
<dbReference type="HOGENOM" id="CLU_003705_2_2_1"/>
<keyword evidence="15" id="KW-0732">Signal</keyword>
<keyword evidence="10" id="KW-0482">Metalloprotease</keyword>
<feature type="chain" id="PRO_5008788583" description="Aminopeptidase" evidence="15">
    <location>
        <begin position="19"/>
        <end position="714"/>
    </location>
</feature>
<feature type="active site" description="Proton acceptor" evidence="13">
    <location>
        <position position="346"/>
    </location>
</feature>
<dbReference type="Gene3D" id="2.60.40.1730">
    <property type="entry name" value="tricorn interacting facor f3 domain"/>
    <property type="match status" value="1"/>
</dbReference>
<dbReference type="InterPro" id="IPR027268">
    <property type="entry name" value="Peptidase_M4/M1_CTD_sf"/>
</dbReference>
<dbReference type="EMBL" id="AMQN01005559">
    <property type="status" value="NOT_ANNOTATED_CDS"/>
    <property type="molecule type" value="Genomic_DNA"/>
</dbReference>
<feature type="domain" description="Aminopeptidase N-like N-terminal" evidence="18">
    <location>
        <begin position="34"/>
        <end position="235"/>
    </location>
</feature>
<dbReference type="Gene3D" id="1.10.3480.20">
    <property type="match status" value="1"/>
</dbReference>
<reference evidence="20" key="3">
    <citation type="submission" date="2015-06" db="UniProtKB">
        <authorList>
            <consortium name="EnsemblMetazoa"/>
        </authorList>
    </citation>
    <scope>IDENTIFICATION</scope>
</reference>
<accession>R7V0D9</accession>
<keyword evidence="12" id="KW-0325">Glycoprotein</keyword>
<evidence type="ECO:0008006" key="22">
    <source>
        <dbReference type="Google" id="ProtNLM"/>
    </source>
</evidence>
<keyword evidence="5 14" id="KW-0479">Metal-binding</keyword>
<evidence type="ECO:0000256" key="9">
    <source>
        <dbReference type="ARBA" id="ARBA00022989"/>
    </source>
</evidence>
<keyword evidence="3" id="KW-0645">Protease</keyword>
<evidence type="ECO:0000259" key="18">
    <source>
        <dbReference type="Pfam" id="PF17900"/>
    </source>
</evidence>
<evidence type="ECO:0000256" key="1">
    <source>
        <dbReference type="ARBA" id="ARBA00004606"/>
    </source>
</evidence>
<dbReference type="InterPro" id="IPR045357">
    <property type="entry name" value="Aminopeptidase_N-like_N"/>
</dbReference>
<evidence type="ECO:0000259" key="17">
    <source>
        <dbReference type="Pfam" id="PF11838"/>
    </source>
</evidence>
<feature type="binding site" evidence="14">
    <location>
        <position position="368"/>
    </location>
    <ligand>
        <name>Zn(2+)</name>
        <dbReference type="ChEBI" id="CHEBI:29105"/>
        <note>catalytic</note>
    </ligand>
</feature>
<evidence type="ECO:0000313" key="19">
    <source>
        <dbReference type="EMBL" id="ELU11982.1"/>
    </source>
</evidence>
<dbReference type="Pfam" id="PF11838">
    <property type="entry name" value="ERAP1_C"/>
    <property type="match status" value="1"/>
</dbReference>
<dbReference type="GO" id="GO:0006508">
    <property type="term" value="P:proteolysis"/>
    <property type="evidence" value="ECO:0007669"/>
    <property type="project" value="UniProtKB-KW"/>
</dbReference>
<comment type="similarity">
    <text evidence="2">Belongs to the peptidase M1 family.</text>
</comment>
<keyword evidence="9" id="KW-1133">Transmembrane helix</keyword>
<dbReference type="GO" id="GO:0008270">
    <property type="term" value="F:zinc ion binding"/>
    <property type="evidence" value="ECO:0007669"/>
    <property type="project" value="InterPro"/>
</dbReference>
<dbReference type="InterPro" id="IPR024571">
    <property type="entry name" value="ERAP1-like_C_dom"/>
</dbReference>
<dbReference type="Pfam" id="PF17900">
    <property type="entry name" value="Peptidase_M1_N"/>
    <property type="match status" value="1"/>
</dbReference>
<dbReference type="GO" id="GO:0005737">
    <property type="term" value="C:cytoplasm"/>
    <property type="evidence" value="ECO:0007669"/>
    <property type="project" value="TreeGrafter"/>
</dbReference>
<dbReference type="STRING" id="283909.R7V0D9"/>
<keyword evidence="8" id="KW-0735">Signal-anchor</keyword>
<comment type="subcellular location">
    <subcellularLocation>
        <location evidence="1">Membrane</location>
        <topology evidence="1">Single-pass type II membrane protein</topology>
    </subcellularLocation>
</comment>
<dbReference type="InterPro" id="IPR042097">
    <property type="entry name" value="Aminopeptidase_N-like_N_sf"/>
</dbReference>
<dbReference type="FunFam" id="2.60.40.1730:FF:000001">
    <property type="entry name" value="Leucyl-cystinyl aminopeptidase"/>
    <property type="match status" value="1"/>
</dbReference>
<protein>
    <recommendedName>
        <fullName evidence="22">Aminopeptidase</fullName>
    </recommendedName>
</protein>
<reference evidence="19 21" key="2">
    <citation type="journal article" date="2013" name="Nature">
        <title>Insights into bilaterian evolution from three spiralian genomes.</title>
        <authorList>
            <person name="Simakov O."/>
            <person name="Marletaz F."/>
            <person name="Cho S.J."/>
            <person name="Edsinger-Gonzales E."/>
            <person name="Havlak P."/>
            <person name="Hellsten U."/>
            <person name="Kuo D.H."/>
            <person name="Larsson T."/>
            <person name="Lv J."/>
            <person name="Arendt D."/>
            <person name="Savage R."/>
            <person name="Osoegawa K."/>
            <person name="de Jong P."/>
            <person name="Grimwood J."/>
            <person name="Chapman J.A."/>
            <person name="Shapiro H."/>
            <person name="Aerts A."/>
            <person name="Otillar R.P."/>
            <person name="Terry A.Y."/>
            <person name="Boore J.L."/>
            <person name="Grigoriev I.V."/>
            <person name="Lindberg D.R."/>
            <person name="Seaver E.C."/>
            <person name="Weisblat D.A."/>
            <person name="Putnam N.H."/>
            <person name="Rokhsar D.S."/>
        </authorList>
    </citation>
    <scope>NUCLEOTIDE SEQUENCE</scope>
    <source>
        <strain evidence="19 21">I ESC-2004</strain>
    </source>
</reference>
<dbReference type="GO" id="GO:0016020">
    <property type="term" value="C:membrane"/>
    <property type="evidence" value="ECO:0007669"/>
    <property type="project" value="UniProtKB-SubCell"/>
</dbReference>
<dbReference type="InterPro" id="IPR014782">
    <property type="entry name" value="Peptidase_M1_dom"/>
</dbReference>
<feature type="signal peptide" evidence="15">
    <location>
        <begin position="1"/>
        <end position="18"/>
    </location>
</feature>
<feature type="domain" description="Peptidase M1 membrane alanine aminopeptidase" evidence="16">
    <location>
        <begin position="273"/>
        <end position="435"/>
    </location>
</feature>
<evidence type="ECO:0000256" key="12">
    <source>
        <dbReference type="ARBA" id="ARBA00023180"/>
    </source>
</evidence>
<feature type="binding site" evidence="14">
    <location>
        <position position="349"/>
    </location>
    <ligand>
        <name>Zn(2+)</name>
        <dbReference type="ChEBI" id="CHEBI:29105"/>
        <note>catalytic</note>
    </ligand>
</feature>
<dbReference type="Proteomes" id="UP000014760">
    <property type="component" value="Unassembled WGS sequence"/>
</dbReference>
<keyword evidence="4" id="KW-0812">Transmembrane</keyword>
<dbReference type="Pfam" id="PF01433">
    <property type="entry name" value="Peptidase_M1"/>
    <property type="match status" value="1"/>
</dbReference>
<dbReference type="InterPro" id="IPR001930">
    <property type="entry name" value="Peptidase_M1"/>
</dbReference>
<dbReference type="PANTHER" id="PTHR11533">
    <property type="entry name" value="PROTEASE M1 ZINC METALLOPROTEASE"/>
    <property type="match status" value="1"/>
</dbReference>
<name>R7V0D9_CAPTE</name>
<evidence type="ECO:0000256" key="8">
    <source>
        <dbReference type="ARBA" id="ARBA00022968"/>
    </source>
</evidence>
<evidence type="ECO:0000256" key="15">
    <source>
        <dbReference type="SAM" id="SignalP"/>
    </source>
</evidence>
<feature type="domain" description="ERAP1-like C-terminal" evidence="17">
    <location>
        <begin position="524"/>
        <end position="654"/>
    </location>
</feature>
<dbReference type="InterPro" id="IPR050344">
    <property type="entry name" value="Peptidase_M1_aminopeptidases"/>
</dbReference>
<evidence type="ECO:0000256" key="4">
    <source>
        <dbReference type="ARBA" id="ARBA00022692"/>
    </source>
</evidence>